<proteinExistence type="inferred from homology"/>
<comment type="catalytic activity">
    <reaction evidence="8">
        <text>apo-[ACP] + CoA = holo-[ACP] + adenosine 3',5'-bisphosphate + H(+)</text>
        <dbReference type="Rhea" id="RHEA:12068"/>
        <dbReference type="Rhea" id="RHEA-COMP:9685"/>
        <dbReference type="Rhea" id="RHEA-COMP:9690"/>
        <dbReference type="ChEBI" id="CHEBI:15378"/>
        <dbReference type="ChEBI" id="CHEBI:29999"/>
        <dbReference type="ChEBI" id="CHEBI:57287"/>
        <dbReference type="ChEBI" id="CHEBI:58343"/>
        <dbReference type="ChEBI" id="CHEBI:64479"/>
        <dbReference type="EC" id="2.7.8.7"/>
    </reaction>
</comment>
<protein>
    <recommendedName>
        <fullName evidence="8">Holo-[acyl-carrier-protein] synthase</fullName>
        <shortName evidence="8">Holo-ACP synthase</shortName>
        <ecNumber evidence="8">2.7.8.7</ecNumber>
    </recommendedName>
    <alternativeName>
        <fullName evidence="8">4'-phosphopantetheinyl transferase AcpS</fullName>
    </alternativeName>
</protein>
<evidence type="ECO:0000256" key="9">
    <source>
        <dbReference type="SAM" id="Coils"/>
    </source>
</evidence>
<keyword evidence="6 8" id="KW-0443">Lipid metabolism</keyword>
<dbReference type="InterPro" id="IPR004568">
    <property type="entry name" value="Ppantetheine-prot_Trfase_dom"/>
</dbReference>
<dbReference type="Pfam" id="PF01648">
    <property type="entry name" value="ACPS"/>
    <property type="match status" value="1"/>
</dbReference>
<dbReference type="InterPro" id="IPR037143">
    <property type="entry name" value="4-PPantetheinyl_Trfase_dom_sf"/>
</dbReference>
<evidence type="ECO:0000256" key="8">
    <source>
        <dbReference type="HAMAP-Rule" id="MF_00101"/>
    </source>
</evidence>
<feature type="binding site" evidence="8">
    <location>
        <position position="59"/>
    </location>
    <ligand>
        <name>Mg(2+)</name>
        <dbReference type="ChEBI" id="CHEBI:18420"/>
    </ligand>
</feature>
<comment type="subcellular location">
    <subcellularLocation>
        <location evidence="8">Cytoplasm</location>
    </subcellularLocation>
</comment>
<dbReference type="EC" id="2.7.8.7" evidence="8"/>
<keyword evidence="8" id="KW-0963">Cytoplasm</keyword>
<feature type="binding site" evidence="8">
    <location>
        <position position="8"/>
    </location>
    <ligand>
        <name>Mg(2+)</name>
        <dbReference type="ChEBI" id="CHEBI:18420"/>
    </ligand>
</feature>
<feature type="coiled-coil region" evidence="9">
    <location>
        <begin position="9"/>
        <end position="36"/>
    </location>
</feature>
<dbReference type="NCBIfam" id="TIGR00516">
    <property type="entry name" value="acpS"/>
    <property type="match status" value="1"/>
</dbReference>
<dbReference type="Gene3D" id="3.90.470.20">
    <property type="entry name" value="4'-phosphopantetheinyl transferase domain"/>
    <property type="match status" value="1"/>
</dbReference>
<keyword evidence="4 8" id="KW-0276">Fatty acid metabolism</keyword>
<dbReference type="InterPro" id="IPR002582">
    <property type="entry name" value="ACPS"/>
</dbReference>
<dbReference type="OrthoDB" id="517356at2"/>
<evidence type="ECO:0000256" key="5">
    <source>
        <dbReference type="ARBA" id="ARBA00022842"/>
    </source>
</evidence>
<keyword evidence="5 8" id="KW-0460">Magnesium</keyword>
<evidence type="ECO:0000256" key="4">
    <source>
        <dbReference type="ARBA" id="ARBA00022832"/>
    </source>
</evidence>
<dbReference type="Proteomes" id="UP000184079">
    <property type="component" value="Unassembled WGS sequence"/>
</dbReference>
<dbReference type="GO" id="GO:0006633">
    <property type="term" value="P:fatty acid biosynthetic process"/>
    <property type="evidence" value="ECO:0007669"/>
    <property type="project" value="UniProtKB-UniRule"/>
</dbReference>
<evidence type="ECO:0000256" key="7">
    <source>
        <dbReference type="ARBA" id="ARBA00023160"/>
    </source>
</evidence>
<dbReference type="EMBL" id="FQXD01000024">
    <property type="protein sequence ID" value="SHH97158.1"/>
    <property type="molecule type" value="Genomic_DNA"/>
</dbReference>
<accession>A0A1M5XC68</accession>
<dbReference type="HAMAP" id="MF_00101">
    <property type="entry name" value="AcpS"/>
    <property type="match status" value="1"/>
</dbReference>
<dbReference type="AlphaFoldDB" id="A0A1M5XC68"/>
<reference evidence="12" key="1">
    <citation type="submission" date="2016-11" db="EMBL/GenBank/DDBJ databases">
        <authorList>
            <person name="Varghese N."/>
            <person name="Submissions S."/>
        </authorList>
    </citation>
    <scope>NUCLEOTIDE SEQUENCE [LARGE SCALE GENOMIC DNA]</scope>
    <source>
        <strain evidence="12">CGMCC 1.6496</strain>
    </source>
</reference>
<sequence>MIKGIGIDIIELERIRQSLENNVRFVERILTSQERESYRQLTNEKRKVEYVAGRFAAKEAFAKAAGTGIGKLAFQDMEVSQTEAGAPVLHVAGYEEENIFLSISHAERYAVAQVILEARF</sequence>
<keyword evidence="12" id="KW-1185">Reference proteome</keyword>
<feature type="domain" description="4'-phosphopantetheinyl transferase" evidence="10">
    <location>
        <begin position="4"/>
        <end position="112"/>
    </location>
</feature>
<comment type="function">
    <text evidence="8">Transfers the 4'-phosphopantetheine moiety from coenzyme A to a Ser of acyl-carrier-protein.</text>
</comment>
<evidence type="ECO:0000259" key="10">
    <source>
        <dbReference type="Pfam" id="PF01648"/>
    </source>
</evidence>
<name>A0A1M5XC68_9BACI</name>
<evidence type="ECO:0000313" key="12">
    <source>
        <dbReference type="Proteomes" id="UP000184079"/>
    </source>
</evidence>
<comment type="cofactor">
    <cofactor evidence="8">
        <name>Mg(2+)</name>
        <dbReference type="ChEBI" id="CHEBI:18420"/>
    </cofactor>
</comment>
<dbReference type="SUPFAM" id="SSF56214">
    <property type="entry name" value="4'-phosphopantetheinyl transferase"/>
    <property type="match status" value="1"/>
</dbReference>
<keyword evidence="9" id="KW-0175">Coiled coil</keyword>
<keyword evidence="1 8" id="KW-0444">Lipid biosynthesis</keyword>
<evidence type="ECO:0000256" key="1">
    <source>
        <dbReference type="ARBA" id="ARBA00022516"/>
    </source>
</evidence>
<gene>
    <name evidence="8" type="primary">acpS</name>
    <name evidence="11" type="ORF">SAMN05421807_12420</name>
</gene>
<dbReference type="GO" id="GO:0008897">
    <property type="term" value="F:holo-[acyl-carrier-protein] synthase activity"/>
    <property type="evidence" value="ECO:0007669"/>
    <property type="project" value="UniProtKB-UniRule"/>
</dbReference>
<dbReference type="RefSeq" id="WP_073013058.1">
    <property type="nucleotide sequence ID" value="NZ_FQXD01000024.1"/>
</dbReference>
<dbReference type="NCBIfam" id="TIGR00556">
    <property type="entry name" value="pantethn_trn"/>
    <property type="match status" value="1"/>
</dbReference>
<evidence type="ECO:0000256" key="2">
    <source>
        <dbReference type="ARBA" id="ARBA00022679"/>
    </source>
</evidence>
<organism evidence="11 12">
    <name type="scientific">Virgibacillus chiguensis</name>
    <dbReference type="NCBI Taxonomy" id="411959"/>
    <lineage>
        <taxon>Bacteria</taxon>
        <taxon>Bacillati</taxon>
        <taxon>Bacillota</taxon>
        <taxon>Bacilli</taxon>
        <taxon>Bacillales</taxon>
        <taxon>Bacillaceae</taxon>
        <taxon>Virgibacillus</taxon>
    </lineage>
</organism>
<evidence type="ECO:0000256" key="3">
    <source>
        <dbReference type="ARBA" id="ARBA00022723"/>
    </source>
</evidence>
<dbReference type="GO" id="GO:0005737">
    <property type="term" value="C:cytoplasm"/>
    <property type="evidence" value="ECO:0007669"/>
    <property type="project" value="UniProtKB-SubCell"/>
</dbReference>
<dbReference type="GO" id="GO:0000287">
    <property type="term" value="F:magnesium ion binding"/>
    <property type="evidence" value="ECO:0007669"/>
    <property type="project" value="UniProtKB-UniRule"/>
</dbReference>
<keyword evidence="3 8" id="KW-0479">Metal-binding</keyword>
<evidence type="ECO:0000256" key="6">
    <source>
        <dbReference type="ARBA" id="ARBA00023098"/>
    </source>
</evidence>
<comment type="similarity">
    <text evidence="8">Belongs to the P-Pant transferase superfamily. AcpS family.</text>
</comment>
<keyword evidence="2 8" id="KW-0808">Transferase</keyword>
<keyword evidence="7 8" id="KW-0275">Fatty acid biosynthesis</keyword>
<evidence type="ECO:0000313" key="11">
    <source>
        <dbReference type="EMBL" id="SHH97158.1"/>
    </source>
</evidence>
<dbReference type="InterPro" id="IPR008278">
    <property type="entry name" value="4-PPantetheinyl_Trfase_dom"/>
</dbReference>